<gene>
    <name evidence="1" type="ORF">LCPAC403_00110</name>
</gene>
<name>A0A481ZAS5_9VIRU</name>
<accession>A0A481ZAS5</accession>
<sequence length="298" mass="34064">MLSKNFTLESRLLKKVFNLKKIDIFGTFFTRKQKMSVCEICKLPSDYNDIKGRPKPANCYPEGGGCPSFPVCKFCNIIMGGYNLEHHIQNVHLEPSYNCRNCEMKEEESSPYVKLAKLLNMCDEGFKELTDFSIITGQAVAYALNDFITIPEDIDIFHLMEGDDTFDKDMKLRDSIDDIFYGEMRFYSSEGVGGPCGKYFNGDVDGSRLLSYGYPTLPSLRITVVNDIESPKELTKKYKLDINDCYYHKGEFYVSDRAQEAFDSKITNLICDGSNKFFRSDLSSNAEFLGFEVVLKEF</sequence>
<organism evidence="1">
    <name type="scientific">Pithovirus LCPAC403</name>
    <dbReference type="NCBI Taxonomy" id="2506596"/>
    <lineage>
        <taxon>Viruses</taxon>
        <taxon>Pithoviruses</taxon>
    </lineage>
</organism>
<proteinExistence type="predicted"/>
<dbReference type="EMBL" id="MK500588">
    <property type="protein sequence ID" value="QBK92877.1"/>
    <property type="molecule type" value="Genomic_DNA"/>
</dbReference>
<keyword evidence="1" id="KW-0808">Transferase</keyword>
<dbReference type="GO" id="GO:0016740">
    <property type="term" value="F:transferase activity"/>
    <property type="evidence" value="ECO:0007669"/>
    <property type="project" value="UniProtKB-KW"/>
</dbReference>
<evidence type="ECO:0000313" key="1">
    <source>
        <dbReference type="EMBL" id="QBK92877.1"/>
    </source>
</evidence>
<reference evidence="1" key="1">
    <citation type="journal article" date="2019" name="MBio">
        <title>Virus Genomes from Deep Sea Sediments Expand the Ocean Megavirome and Support Independent Origins of Viral Gigantism.</title>
        <authorList>
            <person name="Backstrom D."/>
            <person name="Yutin N."/>
            <person name="Jorgensen S.L."/>
            <person name="Dharamshi J."/>
            <person name="Homa F."/>
            <person name="Zaremba-Niedwiedzka K."/>
            <person name="Spang A."/>
            <person name="Wolf Y.I."/>
            <person name="Koonin E.V."/>
            <person name="Ettema T.J."/>
        </authorList>
    </citation>
    <scope>NUCLEOTIDE SEQUENCE</scope>
</reference>
<protein>
    <submittedName>
        <fullName evidence="1">tRNA nucleotidyltransferase/poly(A) polymerase</fullName>
    </submittedName>
</protein>